<comment type="caution">
    <text evidence="2">The sequence shown here is derived from an EMBL/GenBank/DDBJ whole genome shotgun (WGS) entry which is preliminary data.</text>
</comment>
<evidence type="ECO:0000256" key="1">
    <source>
        <dbReference type="SAM" id="Phobius"/>
    </source>
</evidence>
<protein>
    <submittedName>
        <fullName evidence="2">Uncharacterized protein</fullName>
    </submittedName>
</protein>
<keyword evidence="3" id="KW-1185">Reference proteome</keyword>
<accession>A0ABQ4QKJ8</accession>
<organism evidence="2 3">
    <name type="scientific">Methylobacterium cerastii</name>
    <dbReference type="NCBI Taxonomy" id="932741"/>
    <lineage>
        <taxon>Bacteria</taxon>
        <taxon>Pseudomonadati</taxon>
        <taxon>Pseudomonadota</taxon>
        <taxon>Alphaproteobacteria</taxon>
        <taxon>Hyphomicrobiales</taxon>
        <taxon>Methylobacteriaceae</taxon>
        <taxon>Methylobacterium</taxon>
    </lineage>
</organism>
<keyword evidence="1" id="KW-1133">Transmembrane helix</keyword>
<keyword evidence="1" id="KW-0472">Membrane</keyword>
<reference evidence="2 3" key="1">
    <citation type="journal article" date="2021" name="Front. Microbiol.">
        <title>Comprehensive Comparative Genomics and Phenotyping of Methylobacterium Species.</title>
        <authorList>
            <person name="Alessa O."/>
            <person name="Ogura Y."/>
            <person name="Fujitani Y."/>
            <person name="Takami H."/>
            <person name="Hayashi T."/>
            <person name="Sahin N."/>
            <person name="Tani A."/>
        </authorList>
    </citation>
    <scope>NUCLEOTIDE SEQUENCE [LARGE SCALE GENOMIC DNA]</scope>
    <source>
        <strain evidence="2 3">DSM 23679</strain>
    </source>
</reference>
<gene>
    <name evidence="2" type="ORF">AFCDBAGC_3658</name>
</gene>
<sequence>MHIIAIGLGALCCAGGALAHFTDPSQRKEGALGLAGFGFLLTGMFLTRS</sequence>
<dbReference type="RefSeq" id="WP_187273687.1">
    <property type="nucleotide sequence ID" value="NZ_BPQG01000054.1"/>
</dbReference>
<evidence type="ECO:0000313" key="2">
    <source>
        <dbReference type="EMBL" id="GJD45781.1"/>
    </source>
</evidence>
<feature type="transmembrane region" description="Helical" evidence="1">
    <location>
        <begin position="29"/>
        <end position="47"/>
    </location>
</feature>
<keyword evidence="1" id="KW-0812">Transmembrane</keyword>
<dbReference type="EMBL" id="BPQG01000054">
    <property type="protein sequence ID" value="GJD45781.1"/>
    <property type="molecule type" value="Genomic_DNA"/>
</dbReference>
<evidence type="ECO:0000313" key="3">
    <source>
        <dbReference type="Proteomes" id="UP001055117"/>
    </source>
</evidence>
<proteinExistence type="predicted"/>
<dbReference type="Proteomes" id="UP001055117">
    <property type="component" value="Unassembled WGS sequence"/>
</dbReference>
<name>A0ABQ4QKJ8_9HYPH</name>